<comment type="function">
    <text evidence="5">One of the primary rRNA binding proteins, this protein initially binds near the 5'-end of the 23S rRNA. It is important during the early stages of 50S assembly. It makes multiple contacts with different domains of the 23S rRNA in the assembled 50S subunit and ribosome.</text>
</comment>
<dbReference type="GO" id="GO:0005840">
    <property type="term" value="C:ribosome"/>
    <property type="evidence" value="ECO:0007669"/>
    <property type="project" value="UniProtKB-KW"/>
</dbReference>
<sequence length="235" mass="26212">MKISVYNSSVEKSKDIEISQRIFGVKPKTEVIHQVVIAQQANARQVLADTKDKSEVRGGGKKPWRQKGTGRARHGSIRSPLWRGGGVTFGPTKNRNFSKGINKKQRQLAMAMCLSNKVSENSFLVFENIELASGKTKDLKDWIATIKSKVADVKDNKKFLLVLDKSDDKINRAVNNLDKVDVILADSLNCVDILNHDTMLASEKAVIKIDQHYKQVSIKRSQATVAKEKAVKAKK</sequence>
<comment type="subunit">
    <text evidence="5">Part of the 50S ribosomal subunit.</text>
</comment>
<keyword evidence="5" id="KW-0699">rRNA-binding</keyword>
<organism evidence="7 8">
    <name type="scientific">Candidatus Buchananbacteria bacterium CG10_big_fil_rev_8_21_14_0_10_33_19</name>
    <dbReference type="NCBI Taxonomy" id="1974525"/>
    <lineage>
        <taxon>Bacteria</taxon>
        <taxon>Candidatus Buchananiibacteriota</taxon>
    </lineage>
</organism>
<evidence type="ECO:0000313" key="8">
    <source>
        <dbReference type="Proteomes" id="UP000229056"/>
    </source>
</evidence>
<dbReference type="InterPro" id="IPR013005">
    <property type="entry name" value="Ribosomal_uL4-like"/>
</dbReference>
<dbReference type="PANTHER" id="PTHR10746">
    <property type="entry name" value="50S RIBOSOMAL PROTEIN L4"/>
    <property type="match status" value="1"/>
</dbReference>
<evidence type="ECO:0000256" key="2">
    <source>
        <dbReference type="ARBA" id="ARBA00022980"/>
    </source>
</evidence>
<dbReference type="AlphaFoldDB" id="A0A2H0W2W9"/>
<dbReference type="GO" id="GO:0019843">
    <property type="term" value="F:rRNA binding"/>
    <property type="evidence" value="ECO:0007669"/>
    <property type="project" value="UniProtKB-UniRule"/>
</dbReference>
<accession>A0A2H0W2W9</accession>
<name>A0A2H0W2W9_9BACT</name>
<keyword evidence="2 5" id="KW-0689">Ribosomal protein</keyword>
<dbReference type="Gene3D" id="3.40.1370.10">
    <property type="match status" value="1"/>
</dbReference>
<gene>
    <name evidence="5" type="primary">rplD</name>
    <name evidence="7" type="ORF">COT80_03055</name>
</gene>
<dbReference type="Pfam" id="PF00573">
    <property type="entry name" value="Ribosomal_L4"/>
    <property type="match status" value="1"/>
</dbReference>
<evidence type="ECO:0000256" key="3">
    <source>
        <dbReference type="ARBA" id="ARBA00023274"/>
    </source>
</evidence>
<comment type="function">
    <text evidence="5">Forms part of the polypeptide exit tunnel.</text>
</comment>
<feature type="region of interest" description="Disordered" evidence="6">
    <location>
        <begin position="50"/>
        <end position="77"/>
    </location>
</feature>
<dbReference type="NCBIfam" id="TIGR03953">
    <property type="entry name" value="rplD_bact"/>
    <property type="match status" value="1"/>
</dbReference>
<evidence type="ECO:0000256" key="1">
    <source>
        <dbReference type="ARBA" id="ARBA00010528"/>
    </source>
</evidence>
<reference evidence="8" key="1">
    <citation type="submission" date="2017-09" db="EMBL/GenBank/DDBJ databases">
        <title>Depth-based differentiation of microbial function through sediment-hosted aquifers and enrichment of novel symbionts in the deep terrestrial subsurface.</title>
        <authorList>
            <person name="Probst A.J."/>
            <person name="Ladd B."/>
            <person name="Jarett J.K."/>
            <person name="Geller-Mcgrath D.E."/>
            <person name="Sieber C.M.K."/>
            <person name="Emerson J.B."/>
            <person name="Anantharaman K."/>
            <person name="Thomas B.C."/>
            <person name="Malmstrom R."/>
            <person name="Stieglmeier M."/>
            <person name="Klingl A."/>
            <person name="Woyke T."/>
            <person name="Ryan C.M."/>
            <person name="Banfield J.F."/>
        </authorList>
    </citation>
    <scope>NUCLEOTIDE SEQUENCE [LARGE SCALE GENOMIC DNA]</scope>
</reference>
<dbReference type="PANTHER" id="PTHR10746:SF6">
    <property type="entry name" value="LARGE RIBOSOMAL SUBUNIT PROTEIN UL4M"/>
    <property type="match status" value="1"/>
</dbReference>
<dbReference type="InterPro" id="IPR002136">
    <property type="entry name" value="Ribosomal_uL4"/>
</dbReference>
<dbReference type="GO" id="GO:0006412">
    <property type="term" value="P:translation"/>
    <property type="evidence" value="ECO:0007669"/>
    <property type="project" value="UniProtKB-UniRule"/>
</dbReference>
<dbReference type="GO" id="GO:1990904">
    <property type="term" value="C:ribonucleoprotein complex"/>
    <property type="evidence" value="ECO:0007669"/>
    <property type="project" value="UniProtKB-KW"/>
</dbReference>
<dbReference type="GO" id="GO:0003735">
    <property type="term" value="F:structural constituent of ribosome"/>
    <property type="evidence" value="ECO:0007669"/>
    <property type="project" value="InterPro"/>
</dbReference>
<evidence type="ECO:0000256" key="5">
    <source>
        <dbReference type="HAMAP-Rule" id="MF_01328"/>
    </source>
</evidence>
<proteinExistence type="inferred from homology"/>
<comment type="similarity">
    <text evidence="1 5">Belongs to the universal ribosomal protein uL4 family.</text>
</comment>
<dbReference type="InterPro" id="IPR023574">
    <property type="entry name" value="Ribosomal_uL4_dom_sf"/>
</dbReference>
<keyword evidence="5" id="KW-0694">RNA-binding</keyword>
<feature type="compositionally biased region" description="Basic residues" evidence="6">
    <location>
        <begin position="59"/>
        <end position="76"/>
    </location>
</feature>
<protein>
    <recommendedName>
        <fullName evidence="4 5">Large ribosomal subunit protein uL4</fullName>
    </recommendedName>
</protein>
<evidence type="ECO:0000313" key="7">
    <source>
        <dbReference type="EMBL" id="PIS05725.1"/>
    </source>
</evidence>
<keyword evidence="3 5" id="KW-0687">Ribonucleoprotein</keyword>
<evidence type="ECO:0000256" key="6">
    <source>
        <dbReference type="SAM" id="MobiDB-lite"/>
    </source>
</evidence>
<dbReference type="EMBL" id="PEZY01000012">
    <property type="protein sequence ID" value="PIS05725.1"/>
    <property type="molecule type" value="Genomic_DNA"/>
</dbReference>
<evidence type="ECO:0000256" key="4">
    <source>
        <dbReference type="ARBA" id="ARBA00035244"/>
    </source>
</evidence>
<dbReference type="SUPFAM" id="SSF52166">
    <property type="entry name" value="Ribosomal protein L4"/>
    <property type="match status" value="1"/>
</dbReference>
<dbReference type="HAMAP" id="MF_01328_B">
    <property type="entry name" value="Ribosomal_uL4_B"/>
    <property type="match status" value="1"/>
</dbReference>
<comment type="caution">
    <text evidence="7">The sequence shown here is derived from an EMBL/GenBank/DDBJ whole genome shotgun (WGS) entry which is preliminary data.</text>
</comment>
<dbReference type="Proteomes" id="UP000229056">
    <property type="component" value="Unassembled WGS sequence"/>
</dbReference>